<evidence type="ECO:0000313" key="1">
    <source>
        <dbReference type="EMBL" id="EJW93258.1"/>
    </source>
</evidence>
<dbReference type="AlphaFoldDB" id="J9FFP4"/>
<accession>J9FFP4</accession>
<reference evidence="1" key="1">
    <citation type="journal article" date="2012" name="PLoS ONE">
        <title>Gene sets for utilization of primary and secondary nutrition supplies in the distal gut of endangered iberian lynx.</title>
        <authorList>
            <person name="Alcaide M."/>
            <person name="Messina E."/>
            <person name="Richter M."/>
            <person name="Bargiela R."/>
            <person name="Peplies J."/>
            <person name="Huws S.A."/>
            <person name="Newbold C.J."/>
            <person name="Golyshin P.N."/>
            <person name="Simon M.A."/>
            <person name="Lopez G."/>
            <person name="Yakimov M.M."/>
            <person name="Ferrer M."/>
        </authorList>
    </citation>
    <scope>NUCLEOTIDE SEQUENCE</scope>
</reference>
<sequence length="34" mass="4109">MKPILKNSMTCRVSARSVWKRFVRVGRNRRTSRM</sequence>
<comment type="caution">
    <text evidence="1">The sequence shown here is derived from an EMBL/GenBank/DDBJ whole genome shotgun (WGS) entry which is preliminary data.</text>
</comment>
<proteinExistence type="predicted"/>
<name>J9FFP4_9ZZZZ</name>
<protein>
    <submittedName>
        <fullName evidence="1">Uncharacterized protein</fullName>
    </submittedName>
</protein>
<dbReference type="EMBL" id="AMCI01007079">
    <property type="protein sequence ID" value="EJW93258.1"/>
    <property type="molecule type" value="Genomic_DNA"/>
</dbReference>
<organism evidence="1">
    <name type="scientific">gut metagenome</name>
    <dbReference type="NCBI Taxonomy" id="749906"/>
    <lineage>
        <taxon>unclassified sequences</taxon>
        <taxon>metagenomes</taxon>
        <taxon>organismal metagenomes</taxon>
    </lineage>
</organism>
<gene>
    <name evidence="1" type="ORF">EVA_18634</name>
</gene>